<dbReference type="RefSeq" id="WP_094451817.1">
    <property type="nucleotide sequence ID" value="NZ_NMVI01000027.1"/>
</dbReference>
<reference evidence="9 10" key="1">
    <citation type="submission" date="2017-07" db="EMBL/GenBank/DDBJ databases">
        <title>Draft whole genome sequences of clinical Proprionibacteriaceae strains.</title>
        <authorList>
            <person name="Bernier A.-M."/>
            <person name="Bernard K."/>
            <person name="Domingo M.-C."/>
        </authorList>
    </citation>
    <scope>NUCLEOTIDE SEQUENCE [LARGE SCALE GENOMIC DNA]</scope>
    <source>
        <strain evidence="9 10">NML 160184</strain>
    </source>
</reference>
<dbReference type="Gene3D" id="3.40.710.10">
    <property type="entry name" value="DD-peptidase/beta-lactamase superfamily"/>
    <property type="match status" value="1"/>
</dbReference>
<dbReference type="Gene3D" id="3.30.750.24">
    <property type="entry name" value="STAS domain"/>
    <property type="match status" value="1"/>
</dbReference>
<dbReference type="InterPro" id="IPR002645">
    <property type="entry name" value="STAS_dom"/>
</dbReference>
<dbReference type="EC" id="3.5.1.2" evidence="3 7"/>
<dbReference type="PROSITE" id="PS50801">
    <property type="entry name" value="STAS"/>
    <property type="match status" value="1"/>
</dbReference>
<gene>
    <name evidence="7 9" type="primary">glsA</name>
    <name evidence="9" type="ORF">CGZ92_12930</name>
</gene>
<feature type="binding site" evidence="7">
    <location>
        <position position="162"/>
    </location>
    <ligand>
        <name>substrate</name>
    </ligand>
</feature>
<comment type="similarity">
    <text evidence="1 7">Belongs to the glutaminase family.</text>
</comment>
<dbReference type="GO" id="GO:0006537">
    <property type="term" value="P:glutamate biosynthetic process"/>
    <property type="evidence" value="ECO:0007669"/>
    <property type="project" value="TreeGrafter"/>
</dbReference>
<dbReference type="PANTHER" id="PTHR12544:SF29">
    <property type="entry name" value="GLUTAMINASE"/>
    <property type="match status" value="1"/>
</dbReference>
<dbReference type="PANTHER" id="PTHR12544">
    <property type="entry name" value="GLUTAMINASE"/>
    <property type="match status" value="1"/>
</dbReference>
<feature type="binding site" evidence="7">
    <location>
        <position position="256"/>
    </location>
    <ligand>
        <name>substrate</name>
    </ligand>
</feature>
<dbReference type="HAMAP" id="MF_00313">
    <property type="entry name" value="Glutaminase"/>
    <property type="match status" value="1"/>
</dbReference>
<evidence type="ECO:0000256" key="1">
    <source>
        <dbReference type="ARBA" id="ARBA00011076"/>
    </source>
</evidence>
<dbReference type="InterPro" id="IPR015868">
    <property type="entry name" value="Glutaminase"/>
</dbReference>
<dbReference type="AlphaFoldDB" id="A0A255E9E2"/>
<feature type="binding site" evidence="7">
    <location>
        <position position="186"/>
    </location>
    <ligand>
        <name>substrate</name>
    </ligand>
</feature>
<feature type="domain" description="STAS" evidence="8">
    <location>
        <begin position="326"/>
        <end position="405"/>
    </location>
</feature>
<evidence type="ECO:0000313" key="9">
    <source>
        <dbReference type="EMBL" id="OYN84753.1"/>
    </source>
</evidence>
<name>A0A255E9E2_9ACTN</name>
<dbReference type="FunFam" id="3.40.710.10:FF:000005">
    <property type="entry name" value="Glutaminase"/>
    <property type="match status" value="1"/>
</dbReference>
<dbReference type="Pfam" id="PF04960">
    <property type="entry name" value="Glutaminase"/>
    <property type="match status" value="1"/>
</dbReference>
<dbReference type="GO" id="GO:0004359">
    <property type="term" value="F:glutaminase activity"/>
    <property type="evidence" value="ECO:0007669"/>
    <property type="project" value="UniProtKB-UniRule"/>
</dbReference>
<comment type="caution">
    <text evidence="9">The sequence shown here is derived from an EMBL/GenBank/DDBJ whole genome shotgun (WGS) entry which is preliminary data.</text>
</comment>
<dbReference type="NCBIfam" id="TIGR03814">
    <property type="entry name" value="Gln_ase"/>
    <property type="match status" value="1"/>
</dbReference>
<evidence type="ECO:0000256" key="3">
    <source>
        <dbReference type="ARBA" id="ARBA00012918"/>
    </source>
</evidence>
<sequence>MHTPVPDHLLDVLDQCSLDDGEVAGYIPELARVDPAQLAVALCTLDGTVHSAGDAEARFTIQSISKPFVYALALAEHGTAAVLEHVGVEPSGNAFNEISLDPLGRPRNPMINIGAITTTSLASIDPDQRWQRIHSGLSAFAGRELEVDESVYRSELEISSRNMSLAYMVKAHDRLEGDPDRVVADYVRQCALVVDVRDLAVMAMTLANQGRNPITGEEVVPAAICRQVLSVMMTCGMYDAAGDWMSNVGFPAKSGVSGCIMGALPGQVGIGVFSPRLDRFGNSVRGVRVCERLSADMGLHLMQAPEAASHVLHSLGDTPETDKDGDGVRQMQLQGSLHFAASEAALRELARIPEDDTIIEIDLDRVTAINSVGKRMLREGVRRLRLDGHEVRVLDGQQHLGGQDQ</sequence>
<evidence type="ECO:0000259" key="8">
    <source>
        <dbReference type="PROSITE" id="PS50801"/>
    </source>
</evidence>
<evidence type="ECO:0000256" key="7">
    <source>
        <dbReference type="HAMAP-Rule" id="MF_00313"/>
    </source>
</evidence>
<keyword evidence="7" id="KW-0007">Acetylation</keyword>
<dbReference type="EMBL" id="NMVI01000027">
    <property type="protein sequence ID" value="OYN84753.1"/>
    <property type="molecule type" value="Genomic_DNA"/>
</dbReference>
<dbReference type="SUPFAM" id="SSF52091">
    <property type="entry name" value="SpoIIaa-like"/>
    <property type="match status" value="1"/>
</dbReference>
<evidence type="ECO:0000256" key="6">
    <source>
        <dbReference type="ARBA" id="ARBA00070405"/>
    </source>
</evidence>
<keyword evidence="4 7" id="KW-0378">Hydrolase</keyword>
<dbReference type="SUPFAM" id="SSF56601">
    <property type="entry name" value="beta-lactamase/transpeptidase-like"/>
    <property type="match status" value="1"/>
</dbReference>
<proteinExistence type="inferred from homology"/>
<evidence type="ECO:0000256" key="5">
    <source>
        <dbReference type="ARBA" id="ARBA00049534"/>
    </source>
</evidence>
<feature type="binding site" evidence="7">
    <location>
        <position position="238"/>
    </location>
    <ligand>
        <name>substrate</name>
    </ligand>
</feature>
<comment type="subunit">
    <text evidence="2 7">Homotetramer.</text>
</comment>
<comment type="catalytic activity">
    <reaction evidence="5 7">
        <text>L-glutamine + H2O = L-glutamate + NH4(+)</text>
        <dbReference type="Rhea" id="RHEA:15889"/>
        <dbReference type="ChEBI" id="CHEBI:15377"/>
        <dbReference type="ChEBI" id="CHEBI:28938"/>
        <dbReference type="ChEBI" id="CHEBI:29985"/>
        <dbReference type="ChEBI" id="CHEBI:58359"/>
        <dbReference type="EC" id="3.5.1.2"/>
    </reaction>
</comment>
<dbReference type="Proteomes" id="UP000216533">
    <property type="component" value="Unassembled WGS sequence"/>
</dbReference>
<accession>A0A255E9E2</accession>
<evidence type="ECO:0000256" key="2">
    <source>
        <dbReference type="ARBA" id="ARBA00011881"/>
    </source>
</evidence>
<dbReference type="InterPro" id="IPR036513">
    <property type="entry name" value="STAS_dom_sf"/>
</dbReference>
<evidence type="ECO:0000256" key="4">
    <source>
        <dbReference type="ARBA" id="ARBA00022801"/>
    </source>
</evidence>
<dbReference type="GO" id="GO:0006543">
    <property type="term" value="P:L-glutamine catabolic process"/>
    <property type="evidence" value="ECO:0007669"/>
    <property type="project" value="TreeGrafter"/>
</dbReference>
<feature type="binding site" evidence="7">
    <location>
        <position position="112"/>
    </location>
    <ligand>
        <name>substrate</name>
    </ligand>
</feature>
<feature type="binding site" evidence="7">
    <location>
        <position position="63"/>
    </location>
    <ligand>
        <name>substrate</name>
    </ligand>
</feature>
<dbReference type="InterPro" id="IPR012338">
    <property type="entry name" value="Beta-lactam/transpept-like"/>
</dbReference>
<organism evidence="9 10">
    <name type="scientific">Parenemella sanctibonifatiensis</name>
    <dbReference type="NCBI Taxonomy" id="2016505"/>
    <lineage>
        <taxon>Bacteria</taxon>
        <taxon>Bacillati</taxon>
        <taxon>Actinomycetota</taxon>
        <taxon>Actinomycetes</taxon>
        <taxon>Propionibacteriales</taxon>
        <taxon>Propionibacteriaceae</taxon>
        <taxon>Parenemella</taxon>
    </lineage>
</organism>
<feature type="binding site" evidence="7">
    <location>
        <position position="155"/>
    </location>
    <ligand>
        <name>substrate</name>
    </ligand>
</feature>
<protein>
    <recommendedName>
        <fullName evidence="6 7">Glutaminase</fullName>
        <ecNumber evidence="3 7">3.5.1.2</ecNumber>
    </recommendedName>
</protein>
<evidence type="ECO:0000313" key="10">
    <source>
        <dbReference type="Proteomes" id="UP000216533"/>
    </source>
</evidence>